<evidence type="ECO:0000256" key="1">
    <source>
        <dbReference type="SAM" id="MobiDB-lite"/>
    </source>
</evidence>
<feature type="compositionally biased region" description="Low complexity" evidence="1">
    <location>
        <begin position="271"/>
        <end position="289"/>
    </location>
</feature>
<dbReference type="Proteomes" id="UP000799444">
    <property type="component" value="Unassembled WGS sequence"/>
</dbReference>
<evidence type="ECO:0000313" key="2">
    <source>
        <dbReference type="EMBL" id="KAF2731904.1"/>
    </source>
</evidence>
<accession>A0A9P4QSK1</accession>
<evidence type="ECO:0000313" key="3">
    <source>
        <dbReference type="Proteomes" id="UP000799444"/>
    </source>
</evidence>
<name>A0A9P4QSK1_9PLEO</name>
<feature type="region of interest" description="Disordered" evidence="1">
    <location>
        <begin position="201"/>
        <end position="313"/>
    </location>
</feature>
<reference evidence="2" key="1">
    <citation type="journal article" date="2020" name="Stud. Mycol.">
        <title>101 Dothideomycetes genomes: a test case for predicting lifestyles and emergence of pathogens.</title>
        <authorList>
            <person name="Haridas S."/>
            <person name="Albert R."/>
            <person name="Binder M."/>
            <person name="Bloem J."/>
            <person name="Labutti K."/>
            <person name="Salamov A."/>
            <person name="Andreopoulos B."/>
            <person name="Baker S."/>
            <person name="Barry K."/>
            <person name="Bills G."/>
            <person name="Bluhm B."/>
            <person name="Cannon C."/>
            <person name="Castanera R."/>
            <person name="Culley D."/>
            <person name="Daum C."/>
            <person name="Ezra D."/>
            <person name="Gonzalez J."/>
            <person name="Henrissat B."/>
            <person name="Kuo A."/>
            <person name="Liang C."/>
            <person name="Lipzen A."/>
            <person name="Lutzoni F."/>
            <person name="Magnuson J."/>
            <person name="Mondo S."/>
            <person name="Nolan M."/>
            <person name="Ohm R."/>
            <person name="Pangilinan J."/>
            <person name="Park H.-J."/>
            <person name="Ramirez L."/>
            <person name="Alfaro M."/>
            <person name="Sun H."/>
            <person name="Tritt A."/>
            <person name="Yoshinaga Y."/>
            <person name="Zwiers L.-H."/>
            <person name="Turgeon B."/>
            <person name="Goodwin S."/>
            <person name="Spatafora J."/>
            <person name="Crous P."/>
            <person name="Grigoriev I."/>
        </authorList>
    </citation>
    <scope>NUCLEOTIDE SEQUENCE</scope>
    <source>
        <strain evidence="2">CBS 125425</strain>
    </source>
</reference>
<dbReference type="EMBL" id="ML996187">
    <property type="protein sequence ID" value="KAF2731904.1"/>
    <property type="molecule type" value="Genomic_DNA"/>
</dbReference>
<gene>
    <name evidence="2" type="ORF">EJ04DRAFT_360833</name>
</gene>
<keyword evidence="3" id="KW-1185">Reference proteome</keyword>
<feature type="compositionally biased region" description="Acidic residues" evidence="1">
    <location>
        <begin position="201"/>
        <end position="210"/>
    </location>
</feature>
<comment type="caution">
    <text evidence="2">The sequence shown here is derived from an EMBL/GenBank/DDBJ whole genome shotgun (WGS) entry which is preliminary data.</text>
</comment>
<proteinExistence type="predicted"/>
<organism evidence="2 3">
    <name type="scientific">Polyplosphaeria fusca</name>
    <dbReference type="NCBI Taxonomy" id="682080"/>
    <lineage>
        <taxon>Eukaryota</taxon>
        <taxon>Fungi</taxon>
        <taxon>Dikarya</taxon>
        <taxon>Ascomycota</taxon>
        <taxon>Pezizomycotina</taxon>
        <taxon>Dothideomycetes</taxon>
        <taxon>Pleosporomycetidae</taxon>
        <taxon>Pleosporales</taxon>
        <taxon>Tetraplosphaeriaceae</taxon>
        <taxon>Polyplosphaeria</taxon>
    </lineage>
</organism>
<dbReference type="AlphaFoldDB" id="A0A9P4QSK1"/>
<sequence length="420" mass="47603">MQLTCLSRLKAWYQLHRHRAIPSLYNVLSTPQPITALAMYGPPYESDLEKARYLEEQYTSVHTPATFTPAAPPVLTAEAWAPGMRFEPMTLIFYSEIEEDIKTMFPESPVPQARIEEDVVTIGGFSRTVVRCLCGKNSTCRKMREVMCCPAYLGEQCECTLWDCPDAARAKRRQDDLDEQLRDDRVAKRIRLEFLDYSQIDDETDDETDEENFRRLPPAQVRQMNRTGPAAYMTAVGGAARRRRPLPQGNSASVPAPKRAGKAPSQPRNLPRSTPRSRASTTAESTAAPVELRYKLASTVPKSRTRGRPNKEQCKQWEIDTKAQGEEWVWPRSTVDALNKEWAYLRCVWDDTDRRNQNLKSKSPKEKTPELPPLPLCILPGCNIHPTAECCCRTIARGRDNLVTREQPPCHHCSSSSPPS</sequence>
<protein>
    <submittedName>
        <fullName evidence="2">Uncharacterized protein</fullName>
    </submittedName>
</protein>